<evidence type="ECO:0008006" key="4">
    <source>
        <dbReference type="Google" id="ProtNLM"/>
    </source>
</evidence>
<evidence type="ECO:0000313" key="3">
    <source>
        <dbReference type="Proteomes" id="UP000033684"/>
    </source>
</evidence>
<proteinExistence type="predicted"/>
<keyword evidence="3" id="KW-1185">Reference proteome</keyword>
<feature type="compositionally biased region" description="Low complexity" evidence="1">
    <location>
        <begin position="100"/>
        <end position="120"/>
    </location>
</feature>
<dbReference type="EMBL" id="LAJX01000056">
    <property type="protein sequence ID" value="KJV07164.1"/>
    <property type="molecule type" value="Genomic_DNA"/>
</dbReference>
<name>A0A0F3INL7_9GAMM</name>
<reference evidence="2 3" key="2">
    <citation type="journal article" date="2016" name="Microb. Ecol.">
        <title>Genome Characteristics of a Novel Type I Methanotroph (Sn10-6) Isolated from a Flooded Indian Rice Field.</title>
        <authorList>
            <person name="Rahalkar M.C."/>
            <person name="Pandit P.S."/>
            <person name="Dhakephalkar P.K."/>
            <person name="Pore S."/>
            <person name="Arora P."/>
            <person name="Kapse N."/>
        </authorList>
    </citation>
    <scope>NUCLEOTIDE SEQUENCE [LARGE SCALE GENOMIC DNA]</scope>
    <source>
        <strain evidence="2 3">Sn10-6</strain>
    </source>
</reference>
<dbReference type="Proteomes" id="UP000033684">
    <property type="component" value="Unassembled WGS sequence"/>
</dbReference>
<organism evidence="2 3">
    <name type="scientific">Methylocucumis oryzae</name>
    <dbReference type="NCBI Taxonomy" id="1632867"/>
    <lineage>
        <taxon>Bacteria</taxon>
        <taxon>Pseudomonadati</taxon>
        <taxon>Pseudomonadota</taxon>
        <taxon>Gammaproteobacteria</taxon>
        <taxon>Methylococcales</taxon>
        <taxon>Methylococcaceae</taxon>
        <taxon>Methylocucumis</taxon>
    </lineage>
</organism>
<accession>A0A0F3INL7</accession>
<dbReference type="AlphaFoldDB" id="A0A0F3INL7"/>
<sequence length="514" mass="56811">MALLAIGIMTNLMRRNAALLSKQNVSILSITTLCYLVFFNASMGFAAELSESDIRRIVAPMLQEKDEKIKQLEARIKQLEQQSPNSQSAEQNPSTSKANVTPNPASATAVTTTSTQQPNTKSIVHSETTLLSKELSALHEEVDKLKETAHENGLAISGFFDINAKTDNSTEQTFSVGSIELDLEYDYFDEIAASAALVLCGNSSGIDPVSFPSAPVAVSCGGSGPGGIGAGPAGFAVAFIDYHRVDHSIPPRGRIFNNQGFHIQAGRFDLPFSNDYQNYANKDRVTITAPITTTRMQFGGFNGDGLRTYGTWKMLNYSVFFTDAMYAASGSSVGGRLGLMLANNAYRLHGGQQEGIEIGISHLSDLDYANNLRNAVYGVDFSFGYRFLRLQSEFMWLRPQDHFVYEDAGVSQDFGYANEFGYHTTVIAGLEQWFKKPVFAFIRYAQWQPKHRMAFDYDGSLVGVNPISLLSVGLNYQLNDYMRFKFEYTDSLGTDTDERYFDKQLGIAQMVISF</sequence>
<evidence type="ECO:0000313" key="2">
    <source>
        <dbReference type="EMBL" id="KJV07164.1"/>
    </source>
</evidence>
<dbReference type="Gene3D" id="2.40.160.10">
    <property type="entry name" value="Porin"/>
    <property type="match status" value="1"/>
</dbReference>
<dbReference type="InterPro" id="IPR023614">
    <property type="entry name" value="Porin_dom_sf"/>
</dbReference>
<feature type="compositionally biased region" description="Polar residues" evidence="1">
    <location>
        <begin position="79"/>
        <end position="99"/>
    </location>
</feature>
<gene>
    <name evidence="2" type="ORF">VZ94_06560</name>
</gene>
<evidence type="ECO:0000256" key="1">
    <source>
        <dbReference type="SAM" id="MobiDB-lite"/>
    </source>
</evidence>
<dbReference type="PATRIC" id="fig|1632867.3.peg.4741"/>
<comment type="caution">
    <text evidence="2">The sequence shown here is derived from an EMBL/GenBank/DDBJ whole genome shotgun (WGS) entry which is preliminary data.</text>
</comment>
<feature type="region of interest" description="Disordered" evidence="1">
    <location>
        <begin position="79"/>
        <end position="122"/>
    </location>
</feature>
<reference evidence="3" key="1">
    <citation type="submission" date="2015-03" db="EMBL/GenBank/DDBJ databases">
        <title>Draft genome sequence of a novel methanotroph (Sn10-6) isolated from flooded ricefield rhizosphere in India.</title>
        <authorList>
            <person name="Pandit P.S."/>
            <person name="Pore S.D."/>
            <person name="Arora P."/>
            <person name="Kapse N.G."/>
            <person name="Dhakephalkar P.K."/>
            <person name="Rahalkar M.C."/>
        </authorList>
    </citation>
    <scope>NUCLEOTIDE SEQUENCE [LARGE SCALE GENOMIC DNA]</scope>
    <source>
        <strain evidence="3">Sn10-6</strain>
    </source>
</reference>
<protein>
    <recommendedName>
        <fullName evidence="4">Porin</fullName>
    </recommendedName>
</protein>